<protein>
    <submittedName>
        <fullName evidence="1">Uncharacterized protein</fullName>
    </submittedName>
</protein>
<reference evidence="1" key="1">
    <citation type="submission" date="2021-03" db="EMBL/GenBank/DDBJ databases">
        <title>Draft genome sequence of rust myrtle Austropuccinia psidii MF-1, a brazilian biotype.</title>
        <authorList>
            <person name="Quecine M.C."/>
            <person name="Pachon D.M.R."/>
            <person name="Bonatelli M.L."/>
            <person name="Correr F.H."/>
            <person name="Franceschini L.M."/>
            <person name="Leite T.F."/>
            <person name="Margarido G.R.A."/>
            <person name="Almeida C.A."/>
            <person name="Ferrarezi J.A."/>
            <person name="Labate C.A."/>
        </authorList>
    </citation>
    <scope>NUCLEOTIDE SEQUENCE</scope>
    <source>
        <strain evidence="1">MF-1</strain>
    </source>
</reference>
<keyword evidence="2" id="KW-1185">Reference proteome</keyword>
<comment type="caution">
    <text evidence="1">The sequence shown here is derived from an EMBL/GenBank/DDBJ whole genome shotgun (WGS) entry which is preliminary data.</text>
</comment>
<organism evidence="1 2">
    <name type="scientific">Austropuccinia psidii MF-1</name>
    <dbReference type="NCBI Taxonomy" id="1389203"/>
    <lineage>
        <taxon>Eukaryota</taxon>
        <taxon>Fungi</taxon>
        <taxon>Dikarya</taxon>
        <taxon>Basidiomycota</taxon>
        <taxon>Pucciniomycotina</taxon>
        <taxon>Pucciniomycetes</taxon>
        <taxon>Pucciniales</taxon>
        <taxon>Sphaerophragmiaceae</taxon>
        <taxon>Austropuccinia</taxon>
    </lineage>
</organism>
<evidence type="ECO:0000313" key="2">
    <source>
        <dbReference type="Proteomes" id="UP000765509"/>
    </source>
</evidence>
<name>A0A9Q3BGV4_9BASI</name>
<accession>A0A9Q3BGV4</accession>
<gene>
    <name evidence="1" type="ORF">O181_004421</name>
</gene>
<evidence type="ECO:0000313" key="1">
    <source>
        <dbReference type="EMBL" id="MBW0464706.1"/>
    </source>
</evidence>
<dbReference type="AlphaFoldDB" id="A0A9Q3BGV4"/>
<proteinExistence type="predicted"/>
<dbReference type="Proteomes" id="UP000765509">
    <property type="component" value="Unassembled WGS sequence"/>
</dbReference>
<sequence length="126" mass="14716">MLAVTNVKFKGKEKEDKLEVEDSEAIEKKEEIKKMGRNLDIARKDPVKWLALKLSGIEEDYLNLFWEETRYISDTDKDLLSEEPKDNVINQLAKSKFEELEIESAIITEEKEIKFGIKILERGLNK</sequence>
<dbReference type="EMBL" id="AVOT02000856">
    <property type="protein sequence ID" value="MBW0464706.1"/>
    <property type="molecule type" value="Genomic_DNA"/>
</dbReference>